<dbReference type="Proteomes" id="UP000436284">
    <property type="component" value="Unassembled WGS sequence"/>
</dbReference>
<organism evidence="1 2">
    <name type="scientific">Salinicoccus hispanicus</name>
    <dbReference type="NCBI Taxonomy" id="157225"/>
    <lineage>
        <taxon>Bacteria</taxon>
        <taxon>Bacillati</taxon>
        <taxon>Bacillota</taxon>
        <taxon>Bacilli</taxon>
        <taxon>Bacillales</taxon>
        <taxon>Staphylococcaceae</taxon>
        <taxon>Salinicoccus</taxon>
    </lineage>
</organism>
<comment type="caution">
    <text evidence="1">The sequence shown here is derived from an EMBL/GenBank/DDBJ whole genome shotgun (WGS) entry which is preliminary data.</text>
</comment>
<dbReference type="EMBL" id="WUUK01000001">
    <property type="protein sequence ID" value="MXQ50401.1"/>
    <property type="molecule type" value="Genomic_DNA"/>
</dbReference>
<dbReference type="RefSeq" id="WP_160652830.1">
    <property type="nucleotide sequence ID" value="NZ_JBHRWU010000001.1"/>
</dbReference>
<dbReference type="Pfam" id="PF04134">
    <property type="entry name" value="DCC1-like"/>
    <property type="match status" value="1"/>
</dbReference>
<dbReference type="GO" id="GO:0015035">
    <property type="term" value="F:protein-disulfide reductase activity"/>
    <property type="evidence" value="ECO:0007669"/>
    <property type="project" value="InterPro"/>
</dbReference>
<sequence>MNILYFDDDCIICNRFAKIITRLDRKDILRFTPISALDGIIPEHIDSVVYYSDDMYLHSDAIIEVLADTTRVGAIRLLKIIPVCWRNALYRFIASNRYRLNEKMACTIDTEVRKKIISSDSPS</sequence>
<protein>
    <submittedName>
        <fullName evidence="1">DUF393 domain-containing protein</fullName>
    </submittedName>
</protein>
<keyword evidence="2" id="KW-1185">Reference proteome</keyword>
<evidence type="ECO:0000313" key="1">
    <source>
        <dbReference type="EMBL" id="MXQ50401.1"/>
    </source>
</evidence>
<dbReference type="AlphaFoldDB" id="A0A6N8U2M1"/>
<dbReference type="InterPro" id="IPR007263">
    <property type="entry name" value="DCC1-like"/>
</dbReference>
<gene>
    <name evidence="1" type="ORF">GQ671_03675</name>
</gene>
<name>A0A6N8U2M1_9STAP</name>
<reference evidence="1 2" key="1">
    <citation type="submission" date="2019-12" db="EMBL/GenBank/DDBJ databases">
        <title>Salinicoccus cyprini sp. nov., isolated from gastro-intestinal tract of mirror carp, Cyprinus carpio var. specularis, collected from Gobind Sagar Reservoir, Himachal Pradesh, India.</title>
        <authorList>
            <person name="Talwar C."/>
            <person name="Singh A.K."/>
            <person name="Lal R."/>
            <person name="Negi R.K."/>
        </authorList>
    </citation>
    <scope>NUCLEOTIDE SEQUENCE [LARGE SCALE GENOMIC DNA]</scope>
    <source>
        <strain evidence="1 2">J-82</strain>
    </source>
</reference>
<accession>A0A6N8U2M1</accession>
<dbReference type="OrthoDB" id="9785438at2"/>
<evidence type="ECO:0000313" key="2">
    <source>
        <dbReference type="Proteomes" id="UP000436284"/>
    </source>
</evidence>
<proteinExistence type="predicted"/>